<organism evidence="2 3">
    <name type="scientific">Flavobacterium dankookense</name>
    <dbReference type="NCBI Taxonomy" id="706186"/>
    <lineage>
        <taxon>Bacteria</taxon>
        <taxon>Pseudomonadati</taxon>
        <taxon>Bacteroidota</taxon>
        <taxon>Flavobacteriia</taxon>
        <taxon>Flavobacteriales</taxon>
        <taxon>Flavobacteriaceae</taxon>
        <taxon>Flavobacterium</taxon>
    </lineage>
</organism>
<dbReference type="EMBL" id="SNXR01000015">
    <property type="protein sequence ID" value="TDP58369.1"/>
    <property type="molecule type" value="Genomic_DNA"/>
</dbReference>
<protein>
    <recommendedName>
        <fullName evidence="4">LTXXQ motif family protein</fullName>
    </recommendedName>
</protein>
<feature type="signal peptide" evidence="1">
    <location>
        <begin position="1"/>
        <end position="20"/>
    </location>
</feature>
<evidence type="ECO:0000313" key="3">
    <source>
        <dbReference type="Proteomes" id="UP000295260"/>
    </source>
</evidence>
<evidence type="ECO:0000313" key="2">
    <source>
        <dbReference type="EMBL" id="TDP58369.1"/>
    </source>
</evidence>
<reference evidence="2 3" key="1">
    <citation type="submission" date="2019-03" db="EMBL/GenBank/DDBJ databases">
        <title>Genomic Encyclopedia of Archaeal and Bacterial Type Strains, Phase II (KMG-II): from individual species to whole genera.</title>
        <authorList>
            <person name="Goeker M."/>
        </authorList>
    </citation>
    <scope>NUCLEOTIDE SEQUENCE [LARGE SCALE GENOMIC DNA]</scope>
    <source>
        <strain evidence="2 3">DSM 25687</strain>
    </source>
</reference>
<name>A0A4R6QAS8_9FLAO</name>
<keyword evidence="3" id="KW-1185">Reference proteome</keyword>
<accession>A0A4R6QAS8</accession>
<comment type="caution">
    <text evidence="2">The sequence shown here is derived from an EMBL/GenBank/DDBJ whole genome shotgun (WGS) entry which is preliminary data.</text>
</comment>
<dbReference type="AlphaFoldDB" id="A0A4R6QAS8"/>
<dbReference type="RefSeq" id="WP_133533633.1">
    <property type="nucleotide sequence ID" value="NZ_SNXR01000015.1"/>
</dbReference>
<keyword evidence="1" id="KW-0732">Signal</keyword>
<evidence type="ECO:0000256" key="1">
    <source>
        <dbReference type="SAM" id="SignalP"/>
    </source>
</evidence>
<gene>
    <name evidence="2" type="ORF">BC748_2412</name>
</gene>
<evidence type="ECO:0008006" key="4">
    <source>
        <dbReference type="Google" id="ProtNLM"/>
    </source>
</evidence>
<feature type="chain" id="PRO_5020664535" description="LTXXQ motif family protein" evidence="1">
    <location>
        <begin position="21"/>
        <end position="125"/>
    </location>
</feature>
<dbReference type="Proteomes" id="UP000295260">
    <property type="component" value="Unassembled WGS sequence"/>
</dbReference>
<sequence>MKKIIAVLTLCLAFTLGANAQDKKGLSKEEIAKTEKLRKELPPEVAGKNDAIELIKYLGLDEKNLETFARLFTKKYKVLTTEGLTAERKSELAGSIEAKLRAGLTAEQMKKLDQNPELLNRLIKQ</sequence>
<dbReference type="OrthoDB" id="1376482at2"/>
<proteinExistence type="predicted"/>